<dbReference type="Proteomes" id="UP000315289">
    <property type="component" value="Unassembled WGS sequence"/>
</dbReference>
<dbReference type="EMBL" id="VOAH01000001">
    <property type="protein sequence ID" value="TVP41733.1"/>
    <property type="molecule type" value="Genomic_DNA"/>
</dbReference>
<name>A0A557SYR9_9ARCH</name>
<dbReference type="AlphaFoldDB" id="A0A557SYR9"/>
<comment type="caution">
    <text evidence="1">The sequence shown here is derived from an EMBL/GenBank/DDBJ whole genome shotgun (WGS) entry which is preliminary data.</text>
</comment>
<dbReference type="RefSeq" id="WP_144728317.1">
    <property type="nucleotide sequence ID" value="NZ_ML675578.1"/>
</dbReference>
<proteinExistence type="predicted"/>
<accession>A0A557SYR9</accession>
<keyword evidence="2" id="KW-1185">Reference proteome</keyword>
<dbReference type="OrthoDB" id="9638at2157"/>
<reference evidence="1 2" key="1">
    <citation type="journal article" date="2019" name="Front. Microbiol.">
        <title>Ammonia Oxidation by the Arctic Terrestrial Thaumarchaeote Candidatus Nitrosocosmicus arcticus Is Stimulated by Increasing Temperatures.</title>
        <authorList>
            <person name="Alves R.J.E."/>
            <person name="Kerou M."/>
            <person name="Zappe A."/>
            <person name="Bittner R."/>
            <person name="Abby S.S."/>
            <person name="Schmidt H.A."/>
            <person name="Pfeifer K."/>
            <person name="Schleper C."/>
        </authorList>
    </citation>
    <scope>NUCLEOTIDE SEQUENCE [LARGE SCALE GENOMIC DNA]</scope>
    <source>
        <strain evidence="1 2">Kfb</strain>
    </source>
</reference>
<evidence type="ECO:0000313" key="2">
    <source>
        <dbReference type="Proteomes" id="UP000315289"/>
    </source>
</evidence>
<gene>
    <name evidence="1" type="ORF">NARC_10139</name>
</gene>
<organism evidence="1 2">
    <name type="scientific">Candidatus Nitrosocosmicus arcticus</name>
    <dbReference type="NCBI Taxonomy" id="2035267"/>
    <lineage>
        <taxon>Archaea</taxon>
        <taxon>Nitrososphaerota</taxon>
        <taxon>Nitrososphaeria</taxon>
        <taxon>Nitrososphaerales</taxon>
        <taxon>Nitrososphaeraceae</taxon>
        <taxon>Candidatus Nitrosocosmicus</taxon>
    </lineage>
</organism>
<protein>
    <submittedName>
        <fullName evidence="1">Uncharacterized protein</fullName>
    </submittedName>
</protein>
<sequence>MRYLIIIVIGITLFSALSIPNAYAVFHREDFLITNIGLKNGVPFMELQGQPGRSFSVGGGDENYYAYTFVTDKGIFAATVALDEDGEKPSYGVDRFDIKEFQIGECVNHMTATGESNFSGKLAEYIPKEIIFTNVSKAYALQIIADDPDDDCETGEHIYKIFSSK</sequence>
<evidence type="ECO:0000313" key="1">
    <source>
        <dbReference type="EMBL" id="TVP41733.1"/>
    </source>
</evidence>